<keyword evidence="1" id="KW-0489">Methyltransferase</keyword>
<dbReference type="EMBL" id="BMTP01000001">
    <property type="protein sequence ID" value="GGU18323.1"/>
    <property type="molecule type" value="Genomic_DNA"/>
</dbReference>
<name>A0A918HS98_9ACTN</name>
<accession>A0A918HS98</accession>
<gene>
    <name evidence="4" type="ORF">GCM10010274_00710</name>
</gene>
<dbReference type="GO" id="GO:0032259">
    <property type="term" value="P:methylation"/>
    <property type="evidence" value="ECO:0007669"/>
    <property type="project" value="UniProtKB-KW"/>
</dbReference>
<dbReference type="SUPFAM" id="SSF53335">
    <property type="entry name" value="S-adenosyl-L-methionine-dependent methyltransferases"/>
    <property type="match status" value="1"/>
</dbReference>
<dbReference type="InterPro" id="IPR050362">
    <property type="entry name" value="Cation-dep_OMT"/>
</dbReference>
<dbReference type="AlphaFoldDB" id="A0A918HS98"/>
<evidence type="ECO:0000256" key="2">
    <source>
        <dbReference type="ARBA" id="ARBA00022679"/>
    </source>
</evidence>
<evidence type="ECO:0000256" key="3">
    <source>
        <dbReference type="ARBA" id="ARBA00022691"/>
    </source>
</evidence>
<proteinExistence type="predicted"/>
<sequence length="222" mass="23572">MSQERWSAVDDYLTDMLAPADEALTAALADSDAAGLPAIGVTPPQGKFLHLLARLQGARTILEIGTLGGYSTMWLARALPEDGRLISLEYAPEHADVARANLARAGLDKVAEVRTGAALDTLPRLADEGAGPFDLVFIDADKPNNPRYAEWALRLTRPGSLVVVDNVVRGGAITDESSRDPAVIATRELFDLVARDPRLDATALQTVGGKGYDGMLLARVAA</sequence>
<comment type="caution">
    <text evidence="4">The sequence shown here is derived from an EMBL/GenBank/DDBJ whole genome shotgun (WGS) entry which is preliminary data.</text>
</comment>
<organism evidence="4 5">
    <name type="scientific">Streptomyces lavendofoliae</name>
    <dbReference type="NCBI Taxonomy" id="67314"/>
    <lineage>
        <taxon>Bacteria</taxon>
        <taxon>Bacillati</taxon>
        <taxon>Actinomycetota</taxon>
        <taxon>Actinomycetes</taxon>
        <taxon>Kitasatosporales</taxon>
        <taxon>Streptomycetaceae</taxon>
        <taxon>Streptomyces</taxon>
    </lineage>
</organism>
<keyword evidence="3" id="KW-0949">S-adenosyl-L-methionine</keyword>
<dbReference type="PANTHER" id="PTHR10509">
    <property type="entry name" value="O-METHYLTRANSFERASE-RELATED"/>
    <property type="match status" value="1"/>
</dbReference>
<keyword evidence="5" id="KW-1185">Reference proteome</keyword>
<reference evidence="4" key="2">
    <citation type="submission" date="2020-09" db="EMBL/GenBank/DDBJ databases">
        <authorList>
            <person name="Sun Q."/>
            <person name="Ohkuma M."/>
        </authorList>
    </citation>
    <scope>NUCLEOTIDE SEQUENCE</scope>
    <source>
        <strain evidence="4">JCM 4391</strain>
    </source>
</reference>
<dbReference type="GO" id="GO:0008757">
    <property type="term" value="F:S-adenosylmethionine-dependent methyltransferase activity"/>
    <property type="evidence" value="ECO:0007669"/>
    <property type="project" value="TreeGrafter"/>
</dbReference>
<dbReference type="Gene3D" id="3.40.50.150">
    <property type="entry name" value="Vaccinia Virus protein VP39"/>
    <property type="match status" value="1"/>
</dbReference>
<dbReference type="GO" id="GO:0008171">
    <property type="term" value="F:O-methyltransferase activity"/>
    <property type="evidence" value="ECO:0007669"/>
    <property type="project" value="InterPro"/>
</dbReference>
<evidence type="ECO:0000313" key="4">
    <source>
        <dbReference type="EMBL" id="GGU18323.1"/>
    </source>
</evidence>
<dbReference type="RefSeq" id="WP_189548352.1">
    <property type="nucleotide sequence ID" value="NZ_BMTP01000001.1"/>
</dbReference>
<dbReference type="Proteomes" id="UP000636661">
    <property type="component" value="Unassembled WGS sequence"/>
</dbReference>
<evidence type="ECO:0000256" key="1">
    <source>
        <dbReference type="ARBA" id="ARBA00022603"/>
    </source>
</evidence>
<dbReference type="PANTHER" id="PTHR10509:SF14">
    <property type="entry name" value="CAFFEOYL-COA O-METHYLTRANSFERASE 3-RELATED"/>
    <property type="match status" value="1"/>
</dbReference>
<dbReference type="InterPro" id="IPR029063">
    <property type="entry name" value="SAM-dependent_MTases_sf"/>
</dbReference>
<evidence type="ECO:0000313" key="5">
    <source>
        <dbReference type="Proteomes" id="UP000636661"/>
    </source>
</evidence>
<dbReference type="Pfam" id="PF01596">
    <property type="entry name" value="Methyltransf_3"/>
    <property type="match status" value="1"/>
</dbReference>
<reference evidence="4" key="1">
    <citation type="journal article" date="2014" name="Int. J. Syst. Evol. Microbiol.">
        <title>Complete genome sequence of Corynebacterium casei LMG S-19264T (=DSM 44701T), isolated from a smear-ripened cheese.</title>
        <authorList>
            <consortium name="US DOE Joint Genome Institute (JGI-PGF)"/>
            <person name="Walter F."/>
            <person name="Albersmeier A."/>
            <person name="Kalinowski J."/>
            <person name="Ruckert C."/>
        </authorList>
    </citation>
    <scope>NUCLEOTIDE SEQUENCE</scope>
    <source>
        <strain evidence="4">JCM 4391</strain>
    </source>
</reference>
<protein>
    <submittedName>
        <fullName evidence="4">O-methyltransferase</fullName>
    </submittedName>
</protein>
<dbReference type="CDD" id="cd02440">
    <property type="entry name" value="AdoMet_MTases"/>
    <property type="match status" value="1"/>
</dbReference>
<dbReference type="InterPro" id="IPR002935">
    <property type="entry name" value="SAM_O-MeTrfase"/>
</dbReference>
<keyword evidence="2" id="KW-0808">Transferase</keyword>
<dbReference type="PROSITE" id="PS51682">
    <property type="entry name" value="SAM_OMT_I"/>
    <property type="match status" value="1"/>
</dbReference>